<dbReference type="AlphaFoldDB" id="A0A0A9BKH6"/>
<reference evidence="1" key="2">
    <citation type="journal article" date="2015" name="Data Brief">
        <title>Shoot transcriptome of the giant reed, Arundo donax.</title>
        <authorList>
            <person name="Barrero R.A."/>
            <person name="Guerrero F.D."/>
            <person name="Moolhuijzen P."/>
            <person name="Goolsby J.A."/>
            <person name="Tidwell J."/>
            <person name="Bellgard S.E."/>
            <person name="Bellgard M.I."/>
        </authorList>
    </citation>
    <scope>NUCLEOTIDE SEQUENCE</scope>
    <source>
        <tissue evidence="1">Shoot tissue taken approximately 20 cm above the soil surface</tissue>
    </source>
</reference>
<reference evidence="1" key="1">
    <citation type="submission" date="2014-09" db="EMBL/GenBank/DDBJ databases">
        <authorList>
            <person name="Magalhaes I.L.F."/>
            <person name="Oliveira U."/>
            <person name="Santos F.R."/>
            <person name="Vidigal T.H.D.A."/>
            <person name="Brescovit A.D."/>
            <person name="Santos A.J."/>
        </authorList>
    </citation>
    <scope>NUCLEOTIDE SEQUENCE</scope>
    <source>
        <tissue evidence="1">Shoot tissue taken approximately 20 cm above the soil surface</tissue>
    </source>
</reference>
<organism evidence="1">
    <name type="scientific">Arundo donax</name>
    <name type="common">Giant reed</name>
    <name type="synonym">Donax arundinaceus</name>
    <dbReference type="NCBI Taxonomy" id="35708"/>
    <lineage>
        <taxon>Eukaryota</taxon>
        <taxon>Viridiplantae</taxon>
        <taxon>Streptophyta</taxon>
        <taxon>Embryophyta</taxon>
        <taxon>Tracheophyta</taxon>
        <taxon>Spermatophyta</taxon>
        <taxon>Magnoliopsida</taxon>
        <taxon>Liliopsida</taxon>
        <taxon>Poales</taxon>
        <taxon>Poaceae</taxon>
        <taxon>PACMAD clade</taxon>
        <taxon>Arundinoideae</taxon>
        <taxon>Arundineae</taxon>
        <taxon>Arundo</taxon>
    </lineage>
</organism>
<name>A0A0A9BKH6_ARUDO</name>
<sequence>MLDTITVFCKLLQFSLLFSNMNYALCQ</sequence>
<accession>A0A0A9BKH6</accession>
<proteinExistence type="predicted"/>
<dbReference type="EMBL" id="GBRH01235272">
    <property type="protein sequence ID" value="JAD62623.1"/>
    <property type="molecule type" value="Transcribed_RNA"/>
</dbReference>
<protein>
    <submittedName>
        <fullName evidence="1">Uncharacterized protein</fullName>
    </submittedName>
</protein>
<evidence type="ECO:0000313" key="1">
    <source>
        <dbReference type="EMBL" id="JAD62623.1"/>
    </source>
</evidence>